<keyword evidence="1" id="KW-0614">Plasmid</keyword>
<evidence type="ECO:0000313" key="1">
    <source>
        <dbReference type="EMBL" id="AUB44117.1"/>
    </source>
</evidence>
<name>A0A2K8T8T5_9NOSO</name>
<proteinExistence type="predicted"/>
<dbReference type="EMBL" id="CP024793">
    <property type="protein sequence ID" value="AUB44117.1"/>
    <property type="molecule type" value="Genomic_DNA"/>
</dbReference>
<reference evidence="1 2" key="1">
    <citation type="submission" date="2017-11" db="EMBL/GenBank/DDBJ databases">
        <title>Complete genome of a free-living desiccation-tolerant cyanobacterium and its photosynthetic adaptation to extreme terrestrial habitat.</title>
        <authorList>
            <person name="Shang J."/>
        </authorList>
    </citation>
    <scope>NUCLEOTIDE SEQUENCE [LARGE SCALE GENOMIC DNA]</scope>
    <source>
        <strain evidence="1 2">CCNUN1</strain>
        <plasmid evidence="2">pnfsy08</plasmid>
    </source>
</reference>
<sequence>MNFEFKKWSITYAVGAQIIPIDGKTIRQPLRGIQNSKLSIQN</sequence>
<geneLocation type="plasmid" evidence="2">
    <name>pnfsy08</name>
</geneLocation>
<gene>
    <name evidence="1" type="ORF">COO91_10335</name>
</gene>
<dbReference type="Proteomes" id="UP000232003">
    <property type="component" value="Plasmid pNFSY08"/>
</dbReference>
<accession>A0A2K8T8T5</accession>
<protein>
    <submittedName>
        <fullName evidence="1">Uncharacterized protein</fullName>
    </submittedName>
</protein>
<keyword evidence="2" id="KW-1185">Reference proteome</keyword>
<dbReference type="KEGG" id="nfl:COO91_10335"/>
<dbReference type="AlphaFoldDB" id="A0A2K8T8T5"/>
<evidence type="ECO:0000313" key="2">
    <source>
        <dbReference type="Proteomes" id="UP000232003"/>
    </source>
</evidence>
<organism evidence="1 2">
    <name type="scientific">Nostoc flagelliforme CCNUN1</name>
    <dbReference type="NCBI Taxonomy" id="2038116"/>
    <lineage>
        <taxon>Bacteria</taxon>
        <taxon>Bacillati</taxon>
        <taxon>Cyanobacteriota</taxon>
        <taxon>Cyanophyceae</taxon>
        <taxon>Nostocales</taxon>
        <taxon>Nostocaceae</taxon>
        <taxon>Nostoc</taxon>
    </lineage>
</organism>